<comment type="caution">
    <text evidence="1">The sequence shown here is derived from an EMBL/GenBank/DDBJ whole genome shotgun (WGS) entry which is preliminary data.</text>
</comment>
<evidence type="ECO:0000313" key="2">
    <source>
        <dbReference type="Proteomes" id="UP001157502"/>
    </source>
</evidence>
<reference evidence="1" key="1">
    <citation type="submission" date="2021-05" db="EMBL/GenBank/DDBJ databases">
        <authorList>
            <person name="Pan Q."/>
            <person name="Jouanno E."/>
            <person name="Zahm M."/>
            <person name="Klopp C."/>
            <person name="Cabau C."/>
            <person name="Louis A."/>
            <person name="Berthelot C."/>
            <person name="Parey E."/>
            <person name="Roest Crollius H."/>
            <person name="Montfort J."/>
            <person name="Robinson-Rechavi M."/>
            <person name="Bouchez O."/>
            <person name="Lampietro C."/>
            <person name="Lopez Roques C."/>
            <person name="Donnadieu C."/>
            <person name="Postlethwait J."/>
            <person name="Bobe J."/>
            <person name="Dillon D."/>
            <person name="Chandos A."/>
            <person name="von Hippel F."/>
            <person name="Guiguen Y."/>
        </authorList>
    </citation>
    <scope>NUCLEOTIDE SEQUENCE</scope>
    <source>
        <strain evidence="1">YG-Jan2019</strain>
    </source>
</reference>
<protein>
    <submittedName>
        <fullName evidence="1">Uncharacterized protein</fullName>
    </submittedName>
</protein>
<organism evidence="1 2">
    <name type="scientific">Dallia pectoralis</name>
    <name type="common">Alaska blackfish</name>
    <dbReference type="NCBI Taxonomy" id="75939"/>
    <lineage>
        <taxon>Eukaryota</taxon>
        <taxon>Metazoa</taxon>
        <taxon>Chordata</taxon>
        <taxon>Craniata</taxon>
        <taxon>Vertebrata</taxon>
        <taxon>Euteleostomi</taxon>
        <taxon>Actinopterygii</taxon>
        <taxon>Neopterygii</taxon>
        <taxon>Teleostei</taxon>
        <taxon>Protacanthopterygii</taxon>
        <taxon>Esociformes</taxon>
        <taxon>Umbridae</taxon>
        <taxon>Dallia</taxon>
    </lineage>
</organism>
<gene>
    <name evidence="1" type="ORF">DPEC_G00102900</name>
</gene>
<evidence type="ECO:0000313" key="1">
    <source>
        <dbReference type="EMBL" id="KAJ8008255.1"/>
    </source>
</evidence>
<sequence>MSLSRPASLLHIDGPLNCLVATTDSREQAARDLSDPSTCPGTSVAQRMFDDIVARAPGSRRIECQVVALSPACGVSSKPSAGLLRFHRRLSPGGERLIKALVFTALGWPRCRGTQARQALFLYVLYGTAVFTGAPMLITD</sequence>
<accession>A0ACC2GXQ6</accession>
<proteinExistence type="predicted"/>
<dbReference type="EMBL" id="CM055735">
    <property type="protein sequence ID" value="KAJ8008255.1"/>
    <property type="molecule type" value="Genomic_DNA"/>
</dbReference>
<dbReference type="Proteomes" id="UP001157502">
    <property type="component" value="Chromosome 8"/>
</dbReference>
<name>A0ACC2GXQ6_DALPE</name>
<keyword evidence="2" id="KW-1185">Reference proteome</keyword>